<protein>
    <submittedName>
        <fullName evidence="1">Uncharacterized protein</fullName>
    </submittedName>
</protein>
<dbReference type="EMBL" id="CP055153">
    <property type="protein sequence ID" value="QMU27615.1"/>
    <property type="molecule type" value="Genomic_DNA"/>
</dbReference>
<dbReference type="Proteomes" id="UP000514509">
    <property type="component" value="Chromosome"/>
</dbReference>
<accession>A0A7L7L4U6</accession>
<evidence type="ECO:0000313" key="1">
    <source>
        <dbReference type="EMBL" id="QMU27615.1"/>
    </source>
</evidence>
<dbReference type="AlphaFoldDB" id="A0A7L7L4U6"/>
<gene>
    <name evidence="1" type="ORF">HUW48_05955</name>
</gene>
<keyword evidence="2" id="KW-1185">Reference proteome</keyword>
<dbReference type="KEGG" id="add:HUW48_05955"/>
<dbReference type="RefSeq" id="WP_182414810.1">
    <property type="nucleotide sequence ID" value="NZ_CP055153.1"/>
</dbReference>
<name>A0A7L7L4U6_9BACT</name>
<sequence>MKNIFLIFTVLLFANVLSSATYPISSYLTNVPAERGAATASELANVVFTAVQANDFEQLPLYVPTDTELAAVKKTASEDMQAVLEGLTSESITASLKESFETVIREGISKTLNLTELTLADVREGTSSAKNKALIPVTATLTTRTNQSLPLRFEVLKINGRYFLFQRMIWQSAN</sequence>
<proteinExistence type="predicted"/>
<organism evidence="1 2">
    <name type="scientific">Adhaeribacter radiodurans</name>
    <dbReference type="NCBI Taxonomy" id="2745197"/>
    <lineage>
        <taxon>Bacteria</taxon>
        <taxon>Pseudomonadati</taxon>
        <taxon>Bacteroidota</taxon>
        <taxon>Cytophagia</taxon>
        <taxon>Cytophagales</taxon>
        <taxon>Hymenobacteraceae</taxon>
        <taxon>Adhaeribacter</taxon>
    </lineage>
</organism>
<reference evidence="1 2" key="1">
    <citation type="submission" date="2020-08" db="EMBL/GenBank/DDBJ databases">
        <title>Adhaeribacter dokdonensis sp. nov., isolated from the rhizosphere of Elymus tsukushiensis, a plant native to the Dokdo Islands, Republic of Korea.</title>
        <authorList>
            <person name="Ghim S.Y."/>
        </authorList>
    </citation>
    <scope>NUCLEOTIDE SEQUENCE [LARGE SCALE GENOMIC DNA]</scope>
    <source>
        <strain evidence="1 2">KUDC8001</strain>
    </source>
</reference>
<evidence type="ECO:0000313" key="2">
    <source>
        <dbReference type="Proteomes" id="UP000514509"/>
    </source>
</evidence>